<organism evidence="4">
    <name type="scientific">Arabidopsis lyrata subsp. lyrata</name>
    <name type="common">Lyre-leaved rock-cress</name>
    <dbReference type="NCBI Taxonomy" id="81972"/>
    <lineage>
        <taxon>Eukaryota</taxon>
        <taxon>Viridiplantae</taxon>
        <taxon>Streptophyta</taxon>
        <taxon>Embryophyta</taxon>
        <taxon>Tracheophyta</taxon>
        <taxon>Spermatophyta</taxon>
        <taxon>Magnoliopsida</taxon>
        <taxon>eudicotyledons</taxon>
        <taxon>Gunneridae</taxon>
        <taxon>Pentapetalae</taxon>
        <taxon>rosids</taxon>
        <taxon>malvids</taxon>
        <taxon>Brassicales</taxon>
        <taxon>Brassicaceae</taxon>
        <taxon>Camelineae</taxon>
        <taxon>Arabidopsis</taxon>
    </lineage>
</organism>
<feature type="region of interest" description="Disordered" evidence="1">
    <location>
        <begin position="50"/>
        <end position="80"/>
    </location>
</feature>
<gene>
    <name evidence="3" type="ORF">ARALYDRAFT_889312</name>
</gene>
<dbReference type="Proteomes" id="UP000008694">
    <property type="component" value="Unassembled WGS sequence"/>
</dbReference>
<dbReference type="InterPro" id="IPR038821">
    <property type="entry name" value="CLE45-like"/>
</dbReference>
<feature type="chain" id="PRO_5003100551" evidence="2">
    <location>
        <begin position="29"/>
        <end position="104"/>
    </location>
</feature>
<evidence type="ECO:0000256" key="2">
    <source>
        <dbReference type="SAM" id="SignalP"/>
    </source>
</evidence>
<dbReference type="PANTHER" id="PTHR36726:SF5">
    <property type="entry name" value="CLAVATA3_ESR (CLE) GENE FAMILY MEMBER MTCLE11"/>
    <property type="match status" value="1"/>
</dbReference>
<protein>
    <submittedName>
        <fullName evidence="3">Predicted protein</fullName>
    </submittedName>
</protein>
<keyword evidence="2" id="KW-0732">Signal</keyword>
<evidence type="ECO:0000256" key="1">
    <source>
        <dbReference type="SAM" id="MobiDB-lite"/>
    </source>
</evidence>
<dbReference type="PANTHER" id="PTHR36726">
    <property type="entry name" value="CLAVATA3/ESR (CLE)-RELATED PROTEIN 45"/>
    <property type="match status" value="1"/>
</dbReference>
<accession>D7KH75</accession>
<dbReference type="Gramene" id="scaffold_102106.1">
    <property type="protein sequence ID" value="scaffold_102106.1"/>
    <property type="gene ID" value="scaffold_102106.1"/>
</dbReference>
<dbReference type="EMBL" id="GL348713">
    <property type="protein sequence ID" value="EFH69278.1"/>
    <property type="molecule type" value="Genomic_DNA"/>
</dbReference>
<reference evidence="4" key="1">
    <citation type="journal article" date="2011" name="Nat. Genet.">
        <title>The Arabidopsis lyrata genome sequence and the basis of rapid genome size change.</title>
        <authorList>
            <person name="Hu T.T."/>
            <person name="Pattyn P."/>
            <person name="Bakker E.G."/>
            <person name="Cao J."/>
            <person name="Cheng J.-F."/>
            <person name="Clark R.M."/>
            <person name="Fahlgren N."/>
            <person name="Fawcett J.A."/>
            <person name="Grimwood J."/>
            <person name="Gundlach H."/>
            <person name="Haberer G."/>
            <person name="Hollister J.D."/>
            <person name="Ossowski S."/>
            <person name="Ottilar R.P."/>
            <person name="Salamov A.A."/>
            <person name="Schneeberger K."/>
            <person name="Spannagl M."/>
            <person name="Wang X."/>
            <person name="Yang L."/>
            <person name="Nasrallah M.E."/>
            <person name="Bergelson J."/>
            <person name="Carrington J.C."/>
            <person name="Gaut B.S."/>
            <person name="Schmutz J."/>
            <person name="Mayer K.F.X."/>
            <person name="Van de Peer Y."/>
            <person name="Grigoriev I.V."/>
            <person name="Nordborg M."/>
            <person name="Weigel D."/>
            <person name="Guo Y.-L."/>
        </authorList>
    </citation>
    <scope>NUCLEOTIDE SEQUENCE [LARGE SCALE GENOMIC DNA]</scope>
    <source>
        <strain evidence="4">cv. MN47</strain>
    </source>
</reference>
<dbReference type="HOGENOM" id="CLU_164336_0_0_1"/>
<sequence length="104" mass="11587">MGVSIRNRGTVLLLLIAFSVLQTNKVTGLRWDRDMRLQLLFVHPLRVLVESESESESSSSSKEGNLDTNGDLAPSPFVMSDPNQSVKRMIGRGSDPIHNKYNKC</sequence>
<keyword evidence="4" id="KW-1185">Reference proteome</keyword>
<proteinExistence type="predicted"/>
<feature type="signal peptide" evidence="2">
    <location>
        <begin position="1"/>
        <end position="28"/>
    </location>
</feature>
<evidence type="ECO:0000313" key="4">
    <source>
        <dbReference type="Proteomes" id="UP000008694"/>
    </source>
</evidence>
<dbReference type="AlphaFoldDB" id="D7KH75"/>
<evidence type="ECO:0000313" key="3">
    <source>
        <dbReference type="EMBL" id="EFH69278.1"/>
    </source>
</evidence>
<name>D7KH75_ARALL</name>